<dbReference type="PROSITE" id="PS50878">
    <property type="entry name" value="RT_POL"/>
    <property type="match status" value="1"/>
</dbReference>
<dbReference type="SUPFAM" id="SSF56672">
    <property type="entry name" value="DNA/RNA polymerases"/>
    <property type="match status" value="1"/>
</dbReference>
<dbReference type="InterPro" id="IPR043502">
    <property type="entry name" value="DNA/RNA_pol_sf"/>
</dbReference>
<organism evidence="2 3">
    <name type="scientific">Araneus ventricosus</name>
    <name type="common">Orbweaver spider</name>
    <name type="synonym">Epeira ventricosa</name>
    <dbReference type="NCBI Taxonomy" id="182803"/>
    <lineage>
        <taxon>Eukaryota</taxon>
        <taxon>Metazoa</taxon>
        <taxon>Ecdysozoa</taxon>
        <taxon>Arthropoda</taxon>
        <taxon>Chelicerata</taxon>
        <taxon>Arachnida</taxon>
        <taxon>Araneae</taxon>
        <taxon>Araneomorphae</taxon>
        <taxon>Entelegynae</taxon>
        <taxon>Araneoidea</taxon>
        <taxon>Araneidae</taxon>
        <taxon>Araneus</taxon>
    </lineage>
</organism>
<evidence type="ECO:0000313" key="2">
    <source>
        <dbReference type="EMBL" id="GBO04469.1"/>
    </source>
</evidence>
<sequence length="202" mass="22207">MPAFPACASSFENVNNHSPAQEGRPFSSQQLATNRTVVNRVQAFHEVSRRSPFHLVREHNILSPCQKGFTPHDGILEHNFVLQQSLEQARLQRKELCIAWLDVTNAFGALPHSAIFEALSAAGTDDQFLDLIRDIYSDATTQILSGLSTTRPIEIKSGVKQGCPISGLLFNICVDPVIRSIQENASAHRVLAFADDVCLLAS</sequence>
<gene>
    <name evidence="2" type="ORF">AVEN_59366_1</name>
</gene>
<accession>A0A4Y2TV56</accession>
<dbReference type="Proteomes" id="UP000499080">
    <property type="component" value="Unassembled WGS sequence"/>
</dbReference>
<dbReference type="Pfam" id="PF00078">
    <property type="entry name" value="RVT_1"/>
    <property type="match status" value="1"/>
</dbReference>
<reference evidence="2 3" key="1">
    <citation type="journal article" date="2019" name="Sci. Rep.">
        <title>Orb-weaving spider Araneus ventricosus genome elucidates the spidroin gene catalogue.</title>
        <authorList>
            <person name="Kono N."/>
            <person name="Nakamura H."/>
            <person name="Ohtoshi R."/>
            <person name="Moran D.A.P."/>
            <person name="Shinohara A."/>
            <person name="Yoshida Y."/>
            <person name="Fujiwara M."/>
            <person name="Mori M."/>
            <person name="Tomita M."/>
            <person name="Arakawa K."/>
        </authorList>
    </citation>
    <scope>NUCLEOTIDE SEQUENCE [LARGE SCALE GENOMIC DNA]</scope>
</reference>
<name>A0A4Y2TV56_ARAVE</name>
<dbReference type="OrthoDB" id="6435098at2759"/>
<dbReference type="GO" id="GO:0071897">
    <property type="term" value="P:DNA biosynthetic process"/>
    <property type="evidence" value="ECO:0007669"/>
    <property type="project" value="UniProtKB-ARBA"/>
</dbReference>
<keyword evidence="3" id="KW-1185">Reference proteome</keyword>
<comment type="caution">
    <text evidence="2">The sequence shown here is derived from an EMBL/GenBank/DDBJ whole genome shotgun (WGS) entry which is preliminary data.</text>
</comment>
<dbReference type="InterPro" id="IPR000477">
    <property type="entry name" value="RT_dom"/>
</dbReference>
<dbReference type="EMBL" id="BGPR01031408">
    <property type="protein sequence ID" value="GBO04469.1"/>
    <property type="molecule type" value="Genomic_DNA"/>
</dbReference>
<feature type="domain" description="Reverse transcriptase" evidence="1">
    <location>
        <begin position="1"/>
        <end position="202"/>
    </location>
</feature>
<protein>
    <recommendedName>
        <fullName evidence="1">Reverse transcriptase domain-containing protein</fullName>
    </recommendedName>
</protein>
<dbReference type="AlphaFoldDB" id="A0A4Y2TV56"/>
<proteinExistence type="predicted"/>
<dbReference type="PANTHER" id="PTHR19446">
    <property type="entry name" value="REVERSE TRANSCRIPTASES"/>
    <property type="match status" value="1"/>
</dbReference>
<evidence type="ECO:0000313" key="3">
    <source>
        <dbReference type="Proteomes" id="UP000499080"/>
    </source>
</evidence>
<evidence type="ECO:0000259" key="1">
    <source>
        <dbReference type="PROSITE" id="PS50878"/>
    </source>
</evidence>